<evidence type="ECO:0000313" key="2">
    <source>
        <dbReference type="Proteomes" id="UP000186030"/>
    </source>
</evidence>
<dbReference type="Proteomes" id="UP000186030">
    <property type="component" value="Unassembled WGS sequence"/>
</dbReference>
<dbReference type="EMBL" id="MQMG01000004">
    <property type="protein sequence ID" value="OKO96144.1"/>
    <property type="molecule type" value="Genomic_DNA"/>
</dbReference>
<organism evidence="1 2">
    <name type="scientific">Geobacillus proteiniphilus</name>
    <dbReference type="NCBI Taxonomy" id="860353"/>
    <lineage>
        <taxon>Bacteria</taxon>
        <taxon>Bacillati</taxon>
        <taxon>Bacillota</taxon>
        <taxon>Bacilli</taxon>
        <taxon>Bacillales</taxon>
        <taxon>Anoxybacillaceae</taxon>
        <taxon>Geobacillus</taxon>
    </lineage>
</organism>
<reference evidence="2" key="2">
    <citation type="submission" date="2017-01" db="EMBL/GenBank/DDBJ databases">
        <title>Genome sequencing and annotation of Geobacillus sp. 1017, a Hydrocarbon-Oxidizing Thermophilic Bacterium Isolated from a Heavy Oil Reservoir (China).</title>
        <authorList>
            <person name="Kadnikov V.V."/>
            <person name="Mardanov A.V."/>
            <person name="Poltaraus A.B."/>
            <person name="Sokolova D.S."/>
            <person name="Semenova E.M."/>
            <person name="Ravin N.V."/>
            <person name="Tourova T.P."/>
            <person name="Nazina T.N."/>
        </authorList>
    </citation>
    <scope>NUCLEOTIDE SEQUENCE [LARGE SCALE GENOMIC DNA]</scope>
    <source>
        <strain evidence="2">1017</strain>
    </source>
</reference>
<proteinExistence type="predicted"/>
<evidence type="ECO:0000313" key="1">
    <source>
        <dbReference type="EMBL" id="OKO96144.1"/>
    </source>
</evidence>
<sequence length="41" mass="5001">MNSLLEDDCDECLNIWKKEEGEWKEKYKILPHLDERGRKHA</sequence>
<gene>
    <name evidence="1" type="ORF">BRO54_0561</name>
</gene>
<protein>
    <submittedName>
        <fullName evidence="1">Uncharacterized protein</fullName>
    </submittedName>
</protein>
<reference evidence="1 2" key="1">
    <citation type="submission" date="2016-11" db="EMBL/GenBank/DDBJ databases">
        <authorList>
            <person name="Kadnikov V."/>
            <person name="Nazina T."/>
        </authorList>
    </citation>
    <scope>NUCLEOTIDE SEQUENCE [LARGE SCALE GENOMIC DNA]</scope>
    <source>
        <strain evidence="1 2">1017</strain>
    </source>
</reference>
<comment type="caution">
    <text evidence="1">The sequence shown here is derived from an EMBL/GenBank/DDBJ whole genome shotgun (WGS) entry which is preliminary data.</text>
</comment>
<accession>A0A1Q5T7D1</accession>
<dbReference type="AlphaFoldDB" id="A0A1Q5T7D1"/>
<name>A0A1Q5T7D1_9BACL</name>